<keyword evidence="3" id="KW-1185">Reference proteome</keyword>
<evidence type="ECO:0000313" key="3">
    <source>
        <dbReference type="Proteomes" id="UP000248349"/>
    </source>
</evidence>
<reference evidence="2 3" key="1">
    <citation type="submission" date="2016-12" db="EMBL/GenBank/DDBJ databases">
        <title>The genomes of Aspergillus section Nigri reveals drivers in fungal speciation.</title>
        <authorList>
            <consortium name="DOE Joint Genome Institute"/>
            <person name="Vesth T.C."/>
            <person name="Nybo J."/>
            <person name="Theobald S."/>
            <person name="Brandl J."/>
            <person name="Frisvad J.C."/>
            <person name="Nielsen K.F."/>
            <person name="Lyhne E.K."/>
            <person name="Kogle M.E."/>
            <person name="Kuo A."/>
            <person name="Riley R."/>
            <person name="Clum A."/>
            <person name="Nolan M."/>
            <person name="Lipzen A."/>
            <person name="Salamov A."/>
            <person name="Henrissat B."/>
            <person name="Wiebenga A."/>
            <person name="De Vries R.P."/>
            <person name="Grigoriev I.V."/>
            <person name="Mortensen U.H."/>
            <person name="Andersen M.R."/>
            <person name="Baker S.E."/>
        </authorList>
    </citation>
    <scope>NUCLEOTIDE SEQUENCE [LARGE SCALE GENOMIC DNA]</scope>
    <source>
        <strain evidence="2 3">JOP 1030-1</strain>
    </source>
</reference>
<keyword evidence="1" id="KW-1133">Transmembrane helix</keyword>
<proteinExistence type="predicted"/>
<name>A0A318YYY6_9EURO</name>
<dbReference type="EMBL" id="KZ821294">
    <property type="protein sequence ID" value="PYH40221.1"/>
    <property type="molecule type" value="Genomic_DNA"/>
</dbReference>
<evidence type="ECO:0000313" key="2">
    <source>
        <dbReference type="EMBL" id="PYH40221.1"/>
    </source>
</evidence>
<dbReference type="GeneID" id="37072401"/>
<dbReference type="RefSeq" id="XP_025426203.1">
    <property type="nucleotide sequence ID" value="XM_025571173.1"/>
</dbReference>
<keyword evidence="1" id="KW-0472">Membrane</keyword>
<sequence length="167" mass="19254">MTHAQHTFPLSRIRPISISPTPDLPGLTASRRLAPRRNHAFIPKITSSAAILAAFQPQEPFGQGRRVTPTSFFTTGIDWHSRDSPGRAMAVPDAQTVFYPRWSLIAAEHVRYDDGGWSKFSIHAGTVEISQFRWVQTYKIRIRSYRFFILNTDIYIYICTYLYIYQL</sequence>
<dbReference type="Proteomes" id="UP000248349">
    <property type="component" value="Unassembled WGS sequence"/>
</dbReference>
<evidence type="ECO:0000256" key="1">
    <source>
        <dbReference type="SAM" id="Phobius"/>
    </source>
</evidence>
<feature type="transmembrane region" description="Helical" evidence="1">
    <location>
        <begin position="147"/>
        <end position="165"/>
    </location>
</feature>
<gene>
    <name evidence="2" type="ORF">BP01DRAFT_225317</name>
</gene>
<keyword evidence="1" id="KW-0812">Transmembrane</keyword>
<protein>
    <submittedName>
        <fullName evidence="2">Uncharacterized protein</fullName>
    </submittedName>
</protein>
<organism evidence="2 3">
    <name type="scientific">Aspergillus saccharolyticus JOP 1030-1</name>
    <dbReference type="NCBI Taxonomy" id="1450539"/>
    <lineage>
        <taxon>Eukaryota</taxon>
        <taxon>Fungi</taxon>
        <taxon>Dikarya</taxon>
        <taxon>Ascomycota</taxon>
        <taxon>Pezizomycotina</taxon>
        <taxon>Eurotiomycetes</taxon>
        <taxon>Eurotiomycetidae</taxon>
        <taxon>Eurotiales</taxon>
        <taxon>Aspergillaceae</taxon>
        <taxon>Aspergillus</taxon>
        <taxon>Aspergillus subgen. Circumdati</taxon>
    </lineage>
</organism>
<accession>A0A318YYY6</accession>
<dbReference type="AlphaFoldDB" id="A0A318YYY6"/>